<feature type="compositionally biased region" description="Polar residues" evidence="17">
    <location>
        <begin position="34"/>
        <end position="44"/>
    </location>
</feature>
<dbReference type="GO" id="GO:0016787">
    <property type="term" value="F:hydrolase activity"/>
    <property type="evidence" value="ECO:0007669"/>
    <property type="project" value="UniProtKB-KW"/>
</dbReference>
<evidence type="ECO:0000256" key="10">
    <source>
        <dbReference type="ARBA" id="ARBA00022805"/>
    </source>
</evidence>
<dbReference type="GO" id="GO:0046872">
    <property type="term" value="F:metal ion binding"/>
    <property type="evidence" value="ECO:0007669"/>
    <property type="project" value="UniProtKB-KW"/>
</dbReference>
<gene>
    <name evidence="19" type="ORF">AFUS01_LOCUS17411</name>
</gene>
<evidence type="ECO:0000256" key="2">
    <source>
        <dbReference type="ARBA" id="ARBA00004167"/>
    </source>
</evidence>
<dbReference type="Proteomes" id="UP000708208">
    <property type="component" value="Unassembled WGS sequence"/>
</dbReference>
<keyword evidence="20" id="KW-1185">Reference proteome</keyword>
<feature type="non-terminal residue" evidence="19">
    <location>
        <position position="1"/>
    </location>
</feature>
<evidence type="ECO:0000256" key="12">
    <source>
        <dbReference type="ARBA" id="ARBA00022927"/>
    </source>
</evidence>
<keyword evidence="9" id="KW-0378">Hydrolase</keyword>
<accession>A0A8J2K2H4</accession>
<protein>
    <recommendedName>
        <fullName evidence="18">AIG1-type G domain-containing protein</fullName>
    </recommendedName>
</protein>
<evidence type="ECO:0000256" key="16">
    <source>
        <dbReference type="ARBA" id="ARBA00024013"/>
    </source>
</evidence>
<keyword evidence="4" id="KW-0150">Chloroplast</keyword>
<keyword evidence="7" id="KW-0479">Metal-binding</keyword>
<dbReference type="EMBL" id="CAJVCH010166227">
    <property type="protein sequence ID" value="CAG7728649.1"/>
    <property type="molecule type" value="Genomic_DNA"/>
</dbReference>
<feature type="domain" description="AIG1-type G" evidence="18">
    <location>
        <begin position="388"/>
        <end position="498"/>
    </location>
</feature>
<dbReference type="OrthoDB" id="2386367at2759"/>
<evidence type="ECO:0000256" key="5">
    <source>
        <dbReference type="ARBA" id="ARBA00022640"/>
    </source>
</evidence>
<dbReference type="AlphaFoldDB" id="A0A8J2K2H4"/>
<dbReference type="GO" id="GO:0016020">
    <property type="term" value="C:membrane"/>
    <property type="evidence" value="ECO:0007669"/>
    <property type="project" value="UniProtKB-SubCell"/>
</dbReference>
<dbReference type="GO" id="GO:0005525">
    <property type="term" value="F:GTP binding"/>
    <property type="evidence" value="ECO:0007669"/>
    <property type="project" value="UniProtKB-KW"/>
</dbReference>
<dbReference type="GO" id="GO:0015031">
    <property type="term" value="P:protein transport"/>
    <property type="evidence" value="ECO:0007669"/>
    <property type="project" value="UniProtKB-KW"/>
</dbReference>
<feature type="non-terminal residue" evidence="19">
    <location>
        <position position="554"/>
    </location>
</feature>
<evidence type="ECO:0000256" key="4">
    <source>
        <dbReference type="ARBA" id="ARBA00022528"/>
    </source>
</evidence>
<feature type="compositionally biased region" description="Low complexity" evidence="17">
    <location>
        <begin position="7"/>
        <end position="19"/>
    </location>
</feature>
<evidence type="ECO:0000256" key="13">
    <source>
        <dbReference type="ARBA" id="ARBA00022989"/>
    </source>
</evidence>
<evidence type="ECO:0000313" key="19">
    <source>
        <dbReference type="EMBL" id="CAG7728649.1"/>
    </source>
</evidence>
<keyword evidence="3" id="KW-0813">Transport</keyword>
<comment type="caution">
    <text evidence="19">The sequence shown here is derived from an EMBL/GenBank/DDBJ whole genome shotgun (WGS) entry which is preliminary data.</text>
</comment>
<keyword evidence="11" id="KW-0460">Magnesium</keyword>
<dbReference type="PANTHER" id="PTHR10903">
    <property type="entry name" value="GTPASE, IMAP FAMILY MEMBER-RELATED"/>
    <property type="match status" value="1"/>
</dbReference>
<evidence type="ECO:0000313" key="20">
    <source>
        <dbReference type="Proteomes" id="UP000708208"/>
    </source>
</evidence>
<keyword evidence="8" id="KW-0547">Nucleotide-binding</keyword>
<keyword evidence="13" id="KW-1133">Transmembrane helix</keyword>
<organism evidence="19 20">
    <name type="scientific">Allacma fusca</name>
    <dbReference type="NCBI Taxonomy" id="39272"/>
    <lineage>
        <taxon>Eukaryota</taxon>
        <taxon>Metazoa</taxon>
        <taxon>Ecdysozoa</taxon>
        <taxon>Arthropoda</taxon>
        <taxon>Hexapoda</taxon>
        <taxon>Collembola</taxon>
        <taxon>Symphypleona</taxon>
        <taxon>Sminthuridae</taxon>
        <taxon>Allacma</taxon>
    </lineage>
</organism>
<evidence type="ECO:0000256" key="7">
    <source>
        <dbReference type="ARBA" id="ARBA00022723"/>
    </source>
</evidence>
<evidence type="ECO:0000259" key="18">
    <source>
        <dbReference type="Pfam" id="PF04548"/>
    </source>
</evidence>
<keyword evidence="6" id="KW-0812">Transmembrane</keyword>
<sequence>RMESSEAGQSTSTFTTGSEFEAENVFPDPGGATRRSTMISSDSDLQPKKVLIEVPSRENFPEFLKTEKARRFPNMRDIKQSFDIGRDTNSLSIVLTGLSGSGISHLTDNLLGQEVTGKGNSTSDIIQYTVKWPFESVGVTNTKLHLYDIPGFFNYENNLEFDTKILGKMKGIFKKRKVFPNFVIIVLSINEKRLDIKKGPFIKMLEAFRNHLKEEVVDEKHPNVIIALTHLCGSVPMIQCEPSGVKEMVEELVKEHLQLTKVSVVVVENRVEDYSLVKIEDNYVLPDGRLFPQNVYMAMTRVAGSQDPIGSGISNEISIHVGNLARFDVTAKVLTSEDFAQGIYIPPVLYDIPARQFFQQYVNMPQACPRLEPMKMSYELRRSPNSVSILMLGLTESGKSHTINSLFNQTLADVHAAGPGTNNIIEYSVETQTPSLLMNNSRIHIVDTPGFGDPSSGIEVDSKIYANIRDYYERKTYYPNIILLVSRITNLTNSKKSELFMRQLKAIRSELSGVVLDTEHPNLIVVLTNLCSLPPRAARDPREKVSNVKKLVSE</sequence>
<proteinExistence type="predicted"/>
<dbReference type="PANTHER" id="PTHR10903:SF135">
    <property type="entry name" value="TRANSLOCASE OF CHLOROPLAST 120, CHLOROPLASTIC-RELATED"/>
    <property type="match status" value="1"/>
</dbReference>
<evidence type="ECO:0000256" key="11">
    <source>
        <dbReference type="ARBA" id="ARBA00022842"/>
    </source>
</evidence>
<evidence type="ECO:0000256" key="8">
    <source>
        <dbReference type="ARBA" id="ARBA00022741"/>
    </source>
</evidence>
<evidence type="ECO:0000256" key="17">
    <source>
        <dbReference type="SAM" id="MobiDB-lite"/>
    </source>
</evidence>
<evidence type="ECO:0000256" key="9">
    <source>
        <dbReference type="ARBA" id="ARBA00022801"/>
    </source>
</evidence>
<evidence type="ECO:0000256" key="3">
    <source>
        <dbReference type="ARBA" id="ARBA00022448"/>
    </source>
</evidence>
<keyword evidence="12" id="KW-0653">Protein transport</keyword>
<reference evidence="19" key="1">
    <citation type="submission" date="2021-06" db="EMBL/GenBank/DDBJ databases">
        <authorList>
            <person name="Hodson N. C."/>
            <person name="Mongue J. A."/>
            <person name="Jaron S. K."/>
        </authorList>
    </citation>
    <scope>NUCLEOTIDE SEQUENCE</scope>
</reference>
<evidence type="ECO:0000256" key="14">
    <source>
        <dbReference type="ARBA" id="ARBA00023134"/>
    </source>
</evidence>
<keyword evidence="15" id="KW-0472">Membrane</keyword>
<comment type="cofactor">
    <cofactor evidence="1">
        <name>Mg(2+)</name>
        <dbReference type="ChEBI" id="CHEBI:18420"/>
    </cofactor>
</comment>
<keyword evidence="10" id="KW-1002">Plastid outer membrane</keyword>
<keyword evidence="5" id="KW-0934">Plastid</keyword>
<keyword evidence="14" id="KW-0342">GTP-binding</keyword>
<dbReference type="InterPro" id="IPR006703">
    <property type="entry name" value="G_AIG1"/>
</dbReference>
<dbReference type="InterPro" id="IPR045058">
    <property type="entry name" value="GIMA/IAN/Toc"/>
</dbReference>
<name>A0A8J2K2H4_9HEXA</name>
<feature type="region of interest" description="Disordered" evidence="17">
    <location>
        <begin position="1"/>
        <end position="44"/>
    </location>
</feature>
<evidence type="ECO:0000256" key="15">
    <source>
        <dbReference type="ARBA" id="ARBA00023136"/>
    </source>
</evidence>
<dbReference type="Pfam" id="PF04548">
    <property type="entry name" value="AIG1"/>
    <property type="match status" value="1"/>
</dbReference>
<evidence type="ECO:0000256" key="1">
    <source>
        <dbReference type="ARBA" id="ARBA00001946"/>
    </source>
</evidence>
<evidence type="ECO:0000256" key="6">
    <source>
        <dbReference type="ARBA" id="ARBA00022692"/>
    </source>
</evidence>
<comment type="subcellular location">
    <subcellularLocation>
        <location evidence="2">Membrane</location>
        <topology evidence="2">Single-pass membrane protein</topology>
    </subcellularLocation>
    <subcellularLocation>
        <location evidence="16">Plastid</location>
        <location evidence="16">Chloroplast outer membrane</location>
    </subcellularLocation>
</comment>